<comment type="caution">
    <text evidence="2">The sequence shown here is derived from an EMBL/GenBank/DDBJ whole genome shotgun (WGS) entry which is preliminary data.</text>
</comment>
<sequence>MYPSITIEELEQKRQEGIAVIDVREELPFNQNHLPEAINIPLNQLPENINELDDDTTYYVICTLGVRSMQACEFLAHEGYDVVNVEGGMQAYREMKK</sequence>
<keyword evidence="3" id="KW-1185">Reference proteome</keyword>
<dbReference type="Gene3D" id="3.40.250.10">
    <property type="entry name" value="Rhodanese-like domain"/>
    <property type="match status" value="1"/>
</dbReference>
<dbReference type="AlphaFoldDB" id="S0NJ10"/>
<dbReference type="SMART" id="SM00450">
    <property type="entry name" value="RHOD"/>
    <property type="match status" value="1"/>
</dbReference>
<organism evidence="2 3">
    <name type="scientific">Enterococcus saccharolyticus subsp. saccharolyticus ATCC 43076</name>
    <dbReference type="NCBI Taxonomy" id="1139996"/>
    <lineage>
        <taxon>Bacteria</taxon>
        <taxon>Bacillati</taxon>
        <taxon>Bacillota</taxon>
        <taxon>Bacilli</taxon>
        <taxon>Lactobacillales</taxon>
        <taxon>Enterococcaceae</taxon>
        <taxon>Enterococcus</taxon>
    </lineage>
</organism>
<name>S0NJ10_9ENTE</name>
<dbReference type="CDD" id="cd00158">
    <property type="entry name" value="RHOD"/>
    <property type="match status" value="1"/>
</dbReference>
<dbReference type="SUPFAM" id="SSF52821">
    <property type="entry name" value="Rhodanese/Cell cycle control phosphatase"/>
    <property type="match status" value="1"/>
</dbReference>
<evidence type="ECO:0000259" key="1">
    <source>
        <dbReference type="PROSITE" id="PS50206"/>
    </source>
</evidence>
<dbReference type="OrthoDB" id="9800872at2"/>
<dbReference type="PANTHER" id="PTHR43031:SF17">
    <property type="entry name" value="SULFURTRANSFERASE YTWF-RELATED"/>
    <property type="match status" value="1"/>
</dbReference>
<dbReference type="STRING" id="41997.RV16_GL002034"/>
<dbReference type="RefSeq" id="WP_016175922.1">
    <property type="nucleotide sequence ID" value="NZ_KE136390.1"/>
</dbReference>
<accession>S0NJ10</accession>
<evidence type="ECO:0000313" key="3">
    <source>
        <dbReference type="Proteomes" id="UP000014136"/>
    </source>
</evidence>
<dbReference type="InterPro" id="IPR050229">
    <property type="entry name" value="GlpE_sulfurtransferase"/>
</dbReference>
<dbReference type="PANTHER" id="PTHR43031">
    <property type="entry name" value="FAD-DEPENDENT OXIDOREDUCTASE"/>
    <property type="match status" value="1"/>
</dbReference>
<proteinExistence type="predicted"/>
<evidence type="ECO:0000313" key="2">
    <source>
        <dbReference type="EMBL" id="EOT26386.1"/>
    </source>
</evidence>
<dbReference type="Pfam" id="PF00581">
    <property type="entry name" value="Rhodanese"/>
    <property type="match status" value="1"/>
</dbReference>
<dbReference type="Proteomes" id="UP000014136">
    <property type="component" value="Unassembled WGS sequence"/>
</dbReference>
<dbReference type="InterPro" id="IPR001763">
    <property type="entry name" value="Rhodanese-like_dom"/>
</dbReference>
<dbReference type="EMBL" id="AHYT01000010">
    <property type="protein sequence ID" value="EOT26386.1"/>
    <property type="molecule type" value="Genomic_DNA"/>
</dbReference>
<gene>
    <name evidence="2" type="ORF">OMQ_02161</name>
</gene>
<dbReference type="HOGENOM" id="CLU_089574_13_3_9"/>
<dbReference type="PROSITE" id="PS50206">
    <property type="entry name" value="RHODANESE_3"/>
    <property type="match status" value="1"/>
</dbReference>
<feature type="domain" description="Rhodanese" evidence="1">
    <location>
        <begin position="14"/>
        <end position="97"/>
    </location>
</feature>
<dbReference type="eggNOG" id="COG0607">
    <property type="taxonomic scope" value="Bacteria"/>
</dbReference>
<dbReference type="InterPro" id="IPR036873">
    <property type="entry name" value="Rhodanese-like_dom_sf"/>
</dbReference>
<reference evidence="2 3" key="1">
    <citation type="submission" date="2013-03" db="EMBL/GenBank/DDBJ databases">
        <title>The Genome Sequence of Enterococcus saccharolyticus ATCC_43076 (Illumina only assembly).</title>
        <authorList>
            <consortium name="The Broad Institute Genomics Platform"/>
            <consortium name="The Broad Institute Genome Sequencing Center for Infectious Disease"/>
            <person name="Earl A."/>
            <person name="Russ C."/>
            <person name="Gilmore M."/>
            <person name="Surin D."/>
            <person name="Walker B."/>
            <person name="Young S."/>
            <person name="Zeng Q."/>
            <person name="Gargeya S."/>
            <person name="Fitzgerald M."/>
            <person name="Haas B."/>
            <person name="Abouelleil A."/>
            <person name="Allen A.W."/>
            <person name="Alvarado L."/>
            <person name="Arachchi H.M."/>
            <person name="Berlin A.M."/>
            <person name="Chapman S.B."/>
            <person name="Gainer-Dewar J."/>
            <person name="Goldberg J."/>
            <person name="Griggs A."/>
            <person name="Gujja S."/>
            <person name="Hansen M."/>
            <person name="Howarth C."/>
            <person name="Imamovic A."/>
            <person name="Ireland A."/>
            <person name="Larimer J."/>
            <person name="McCowan C."/>
            <person name="Murphy C."/>
            <person name="Pearson M."/>
            <person name="Poon T.W."/>
            <person name="Priest M."/>
            <person name="Roberts A."/>
            <person name="Saif S."/>
            <person name="Shea T."/>
            <person name="Sisk P."/>
            <person name="Sykes S."/>
            <person name="Wortman J."/>
            <person name="Nusbaum C."/>
            <person name="Birren B."/>
        </authorList>
    </citation>
    <scope>NUCLEOTIDE SEQUENCE [LARGE SCALE GENOMIC DNA]</scope>
    <source>
        <strain evidence="2 3">ATCC 43076</strain>
    </source>
</reference>
<protein>
    <recommendedName>
        <fullName evidence="1">Rhodanese domain-containing protein</fullName>
    </recommendedName>
</protein>
<dbReference type="PATRIC" id="fig|1139996.3.peg.2125"/>